<feature type="region of interest" description="Disordered" evidence="1">
    <location>
        <begin position="92"/>
        <end position="119"/>
    </location>
</feature>
<keyword evidence="3" id="KW-1185">Reference proteome</keyword>
<proteinExistence type="predicted"/>
<reference evidence="2" key="3">
    <citation type="submission" date="2021-05" db="UniProtKB">
        <authorList>
            <consortium name="EnsemblPlants"/>
        </authorList>
    </citation>
    <scope>IDENTIFICATION</scope>
    <source>
        <strain evidence="2">cv. B73</strain>
    </source>
</reference>
<evidence type="ECO:0000256" key="1">
    <source>
        <dbReference type="SAM" id="MobiDB-lite"/>
    </source>
</evidence>
<protein>
    <submittedName>
        <fullName evidence="2">Uncharacterized protein</fullName>
    </submittedName>
</protein>
<organism evidence="2 3">
    <name type="scientific">Zea mays</name>
    <name type="common">Maize</name>
    <dbReference type="NCBI Taxonomy" id="4577"/>
    <lineage>
        <taxon>Eukaryota</taxon>
        <taxon>Viridiplantae</taxon>
        <taxon>Streptophyta</taxon>
        <taxon>Embryophyta</taxon>
        <taxon>Tracheophyta</taxon>
        <taxon>Spermatophyta</taxon>
        <taxon>Magnoliopsida</taxon>
        <taxon>Liliopsida</taxon>
        <taxon>Poales</taxon>
        <taxon>Poaceae</taxon>
        <taxon>PACMAD clade</taxon>
        <taxon>Panicoideae</taxon>
        <taxon>Andropogonodae</taxon>
        <taxon>Andropogoneae</taxon>
        <taxon>Tripsacinae</taxon>
        <taxon>Zea</taxon>
    </lineage>
</organism>
<reference evidence="3" key="1">
    <citation type="submission" date="2015-12" db="EMBL/GenBank/DDBJ databases">
        <title>Update maize B73 reference genome by single molecule sequencing technologies.</title>
        <authorList>
            <consortium name="Maize Genome Sequencing Project"/>
            <person name="Ware D."/>
        </authorList>
    </citation>
    <scope>NUCLEOTIDE SEQUENCE [LARGE SCALE GENOMIC DNA]</scope>
    <source>
        <strain evidence="3">cv. B73</strain>
    </source>
</reference>
<sequence length="119" mass="12638">MGVPLARALLPEVRDDGGEEEPRHPDGALGLLFLLDDEEGANRQNPRTGKGVANLSDAAEQPMKKELHANCDGSGVARAPILSRNSECIRCGHSPKSEDRANLSPLSPRAAAAHPVCRI</sequence>
<feature type="region of interest" description="Disordered" evidence="1">
    <location>
        <begin position="1"/>
        <end position="61"/>
    </location>
</feature>
<dbReference type="EnsemblPlants" id="Zm00001eb153670_T001">
    <property type="protein sequence ID" value="Zm00001eb153670_P001"/>
    <property type="gene ID" value="Zm00001eb153670"/>
</dbReference>
<name>A0A804NDR5_MAIZE</name>
<accession>A0A804NDR5</accession>
<dbReference type="AlphaFoldDB" id="A0A804NDR5"/>
<evidence type="ECO:0000313" key="2">
    <source>
        <dbReference type="EnsemblPlants" id="Zm00001eb153670_P001"/>
    </source>
</evidence>
<dbReference type="InParanoid" id="A0A804NDR5"/>
<feature type="compositionally biased region" description="Basic and acidic residues" evidence="1">
    <location>
        <begin position="12"/>
        <end position="26"/>
    </location>
</feature>
<evidence type="ECO:0000313" key="3">
    <source>
        <dbReference type="Proteomes" id="UP000007305"/>
    </source>
</evidence>
<dbReference type="Proteomes" id="UP000007305">
    <property type="component" value="Chromosome 3"/>
</dbReference>
<reference evidence="2" key="2">
    <citation type="submission" date="2019-07" db="EMBL/GenBank/DDBJ databases">
        <authorList>
            <person name="Seetharam A."/>
            <person name="Woodhouse M."/>
            <person name="Cannon E."/>
        </authorList>
    </citation>
    <scope>NUCLEOTIDE SEQUENCE [LARGE SCALE GENOMIC DNA]</scope>
    <source>
        <strain evidence="2">cv. B73</strain>
    </source>
</reference>
<dbReference type="Gramene" id="Zm00001eb153670_T001">
    <property type="protein sequence ID" value="Zm00001eb153670_P001"/>
    <property type="gene ID" value="Zm00001eb153670"/>
</dbReference>